<dbReference type="SUPFAM" id="SSF51735">
    <property type="entry name" value="NAD(P)-binding Rossmann-fold domains"/>
    <property type="match status" value="1"/>
</dbReference>
<evidence type="ECO:0000256" key="1">
    <source>
        <dbReference type="ARBA" id="ARBA00004701"/>
    </source>
</evidence>
<accession>A0A2H1GBK9</accession>
<feature type="domain" description="UDP-glucose/GDP-mannose dehydrogenase C-terminal" evidence="11">
    <location>
        <begin position="413"/>
        <end position="514"/>
    </location>
</feature>
<feature type="binding site" evidence="8">
    <location>
        <position position="301"/>
    </location>
    <ligand>
        <name>substrate</name>
    </ligand>
</feature>
<dbReference type="EMBL" id="LT854256">
    <property type="protein sequence ID" value="SMR50952.1"/>
    <property type="molecule type" value="Genomic_DNA"/>
</dbReference>
<evidence type="ECO:0000256" key="3">
    <source>
        <dbReference type="ARBA" id="ARBA00012954"/>
    </source>
</evidence>
<keyword evidence="4" id="KW-0560">Oxidoreductase</keyword>
<dbReference type="GO" id="GO:0003979">
    <property type="term" value="F:UDP-glucose 6-dehydrogenase activity"/>
    <property type="evidence" value="ECO:0007669"/>
    <property type="project" value="UniProtKB-EC"/>
</dbReference>
<feature type="binding site" evidence="9">
    <location>
        <position position="247"/>
    </location>
    <ligand>
        <name>NAD(+)</name>
        <dbReference type="ChEBI" id="CHEBI:57540"/>
    </ligand>
</feature>
<dbReference type="SMART" id="SM00984">
    <property type="entry name" value="UDPG_MGDP_dh_C"/>
    <property type="match status" value="1"/>
</dbReference>
<feature type="binding site" evidence="9">
    <location>
        <position position="360"/>
    </location>
    <ligand>
        <name>NAD(+)</name>
        <dbReference type="ChEBI" id="CHEBI:57540"/>
    </ligand>
</feature>
<comment type="similarity">
    <text evidence="2">Belongs to the UDP-glucose/GDP-mannose dehydrogenase family.</text>
</comment>
<dbReference type="GO" id="GO:0005634">
    <property type="term" value="C:nucleus"/>
    <property type="evidence" value="ECO:0007669"/>
    <property type="project" value="TreeGrafter"/>
</dbReference>
<dbReference type="InterPro" id="IPR001732">
    <property type="entry name" value="UDP-Glc/GDP-Man_DH_N"/>
</dbReference>
<dbReference type="GO" id="GO:0006065">
    <property type="term" value="P:UDP-glucuronate biosynthetic process"/>
    <property type="evidence" value="ECO:0007669"/>
    <property type="project" value="UniProtKB-UniPathway"/>
</dbReference>
<dbReference type="AlphaFoldDB" id="A0A2H1GBK9"/>
<gene>
    <name evidence="12" type="ORF">ZT1E4_G5170</name>
</gene>
<dbReference type="NCBIfam" id="TIGR03026">
    <property type="entry name" value="NDP-sugDHase"/>
    <property type="match status" value="1"/>
</dbReference>
<dbReference type="FunFam" id="1.20.5.100:FF:000001">
    <property type="entry name" value="UDP-glucose 6-dehydrogenase"/>
    <property type="match status" value="1"/>
</dbReference>
<evidence type="ECO:0000256" key="10">
    <source>
        <dbReference type="SAM" id="MobiDB-lite"/>
    </source>
</evidence>
<feature type="binding site" evidence="9">
    <location>
        <position position="427"/>
    </location>
    <ligand>
        <name>NAD(+)</name>
        <dbReference type="ChEBI" id="CHEBI:57540"/>
    </ligand>
</feature>
<proteinExistence type="inferred from homology"/>
<organism evidence="12 13">
    <name type="scientific">Zymoseptoria tritici ST99CH_1E4</name>
    <dbReference type="NCBI Taxonomy" id="1276532"/>
    <lineage>
        <taxon>Eukaryota</taxon>
        <taxon>Fungi</taxon>
        <taxon>Dikarya</taxon>
        <taxon>Ascomycota</taxon>
        <taxon>Pezizomycotina</taxon>
        <taxon>Dothideomycetes</taxon>
        <taxon>Dothideomycetidae</taxon>
        <taxon>Mycosphaerellales</taxon>
        <taxon>Mycosphaerellaceae</taxon>
        <taxon>Zymoseptoria</taxon>
    </lineage>
</organism>
<sequence length="597" mass="63734">MLSTRSCSCSSTSTSSSASPTDRSGASSPAYFHKAHSTSSLSSYSDEDEPVKREGFQDPAALFSSSNVQRVCFVGGGYVGGPTAAVIACCNPDIAVTVVDLNSQLIGRWQSKHLPIHEPELEAVVRTARDGLAVDATTEDPAARLSARQPNLFFSTNCGQHIATADVVFLSVNTPTKLSGLGAGAATDISMFESAVKTVAKFARPGTVIVEKSTVPCRTSQVIEDILNYHRPGVPFEVLSNPEFLAEGTAIRDLMSPSRVLIGSRVTPSGLAAAAKLASVYSWVPRSSIVQTNLYSSELSKLVANAMLAQRISSMNTVSAICERVGADVSEVARTIGLDPRIGGKFLRAGLGFGGSCFRKDILSLCYLAQSLGLQDVADYWQQVITINEWQCTRFVTSVIRALNGSLRGKKIAVLGYAFKNDTSDTRESQAAAAIRHLLAEGPLEIAIFDPRVANEQMEKELAASLNGVPSKLNICTTALEACENASAVLVLTEWEQFRYPPTEAQAATEASDSVVEDCSERYLSSPSCEAECADCANVIAQATQTTVNVDWAQVAQSMNSPAVVFDGRGMLDPIAMKELGIRVEAIGRQSSRSSRW</sequence>
<evidence type="ECO:0000313" key="12">
    <source>
        <dbReference type="EMBL" id="SMR50952.1"/>
    </source>
</evidence>
<dbReference type="InterPro" id="IPR028357">
    <property type="entry name" value="UDPglc_DH_bac"/>
</dbReference>
<feature type="binding site" evidence="8">
    <location>
        <begin position="244"/>
        <end position="247"/>
    </location>
    <ligand>
        <name>substrate</name>
    </ligand>
</feature>
<dbReference type="PIRSF" id="PIRSF500134">
    <property type="entry name" value="UDPglc_DH_bac"/>
    <property type="match status" value="1"/>
</dbReference>
<feature type="active site" description="Nucleophile" evidence="7">
    <location>
        <position position="357"/>
    </location>
</feature>
<feature type="binding site" evidence="9">
    <location>
        <position position="174"/>
    </location>
    <ligand>
        <name>NAD(+)</name>
        <dbReference type="ChEBI" id="CHEBI:57540"/>
    </ligand>
</feature>
<keyword evidence="5 9" id="KW-0520">NAD</keyword>
<dbReference type="InterPro" id="IPR014026">
    <property type="entry name" value="UDP-Glc/GDP-Man_DH_dimer"/>
</dbReference>
<dbReference type="InterPro" id="IPR036291">
    <property type="entry name" value="NAD(P)-bd_dom_sf"/>
</dbReference>
<dbReference type="Gene3D" id="3.40.50.720">
    <property type="entry name" value="NAD(P)-binding Rossmann-like Domain"/>
    <property type="match status" value="2"/>
</dbReference>
<protein>
    <recommendedName>
        <fullName evidence="3">UDP-glucose 6-dehydrogenase</fullName>
        <ecNumber evidence="3">1.1.1.22</ecNumber>
    </recommendedName>
</protein>
<feature type="binding site" evidence="8">
    <location>
        <position position="354"/>
    </location>
    <ligand>
        <name>substrate</name>
    </ligand>
</feature>
<evidence type="ECO:0000313" key="13">
    <source>
        <dbReference type="Proteomes" id="UP000245764"/>
    </source>
</evidence>
<feature type="compositionally biased region" description="Low complexity" evidence="10">
    <location>
        <begin position="1"/>
        <end position="28"/>
    </location>
</feature>
<dbReference type="GO" id="GO:0006024">
    <property type="term" value="P:glycosaminoglycan biosynthetic process"/>
    <property type="evidence" value="ECO:0007669"/>
    <property type="project" value="TreeGrafter"/>
</dbReference>
<feature type="binding site" evidence="9">
    <location>
        <position position="214"/>
    </location>
    <ligand>
        <name>NAD(+)</name>
        <dbReference type="ChEBI" id="CHEBI:57540"/>
    </ligand>
</feature>
<evidence type="ECO:0000259" key="11">
    <source>
        <dbReference type="SMART" id="SM00984"/>
    </source>
</evidence>
<evidence type="ECO:0000256" key="4">
    <source>
        <dbReference type="ARBA" id="ARBA00023002"/>
    </source>
</evidence>
<dbReference type="InterPro" id="IPR014027">
    <property type="entry name" value="UDP-Glc/GDP-Man_DH_C"/>
</dbReference>
<dbReference type="SUPFAM" id="SSF48179">
    <property type="entry name" value="6-phosphogluconate dehydrogenase C-terminal domain-like"/>
    <property type="match status" value="1"/>
</dbReference>
<comment type="catalytic activity">
    <reaction evidence="6">
        <text>UDP-alpha-D-glucose + 2 NAD(+) + H2O = UDP-alpha-D-glucuronate + 2 NADH + 3 H(+)</text>
        <dbReference type="Rhea" id="RHEA:23596"/>
        <dbReference type="ChEBI" id="CHEBI:15377"/>
        <dbReference type="ChEBI" id="CHEBI:15378"/>
        <dbReference type="ChEBI" id="CHEBI:57540"/>
        <dbReference type="ChEBI" id="CHEBI:57945"/>
        <dbReference type="ChEBI" id="CHEBI:58052"/>
        <dbReference type="ChEBI" id="CHEBI:58885"/>
        <dbReference type="EC" id="1.1.1.22"/>
    </reaction>
</comment>
<dbReference type="FunFam" id="3.40.50.720:FF:000032">
    <property type="entry name" value="UDP-glucose 6-dehydrogenase"/>
    <property type="match status" value="1"/>
</dbReference>
<dbReference type="PIRSF" id="PIRSF000124">
    <property type="entry name" value="UDPglc_GDPman_dh"/>
    <property type="match status" value="1"/>
</dbReference>
<feature type="binding site" evidence="8">
    <location>
        <begin position="346"/>
        <end position="350"/>
    </location>
    <ligand>
        <name>substrate</name>
    </ligand>
</feature>
<dbReference type="EC" id="1.1.1.22" evidence="3"/>
<reference evidence="13" key="1">
    <citation type="submission" date="2017-05" db="EMBL/GenBank/DDBJ databases">
        <authorList>
            <person name="Song R."/>
            <person name="Chenine A.L."/>
            <person name="Ruprecht R.M."/>
        </authorList>
    </citation>
    <scope>NUCLEOTIDE SEQUENCE [LARGE SCALE GENOMIC DNA]</scope>
</reference>
<dbReference type="Gene3D" id="1.20.5.100">
    <property type="entry name" value="Cytochrome c1, transmembrane anchor, C-terminal"/>
    <property type="match status" value="1"/>
</dbReference>
<dbReference type="Pfam" id="PF03720">
    <property type="entry name" value="UDPG_MGDP_dh_C"/>
    <property type="match status" value="1"/>
</dbReference>
<evidence type="ECO:0000256" key="8">
    <source>
        <dbReference type="PIRSR" id="PIRSR500134-2"/>
    </source>
</evidence>
<dbReference type="UniPathway" id="UPA00038">
    <property type="reaction ID" value="UER00491"/>
</dbReference>
<dbReference type="Proteomes" id="UP000245764">
    <property type="component" value="Chromosome 4"/>
</dbReference>
<evidence type="ECO:0000256" key="9">
    <source>
        <dbReference type="PIRSR" id="PIRSR500134-3"/>
    </source>
</evidence>
<dbReference type="PANTHER" id="PTHR11374">
    <property type="entry name" value="UDP-GLUCOSE DEHYDROGENASE/UDP-MANNAC DEHYDROGENASE"/>
    <property type="match status" value="1"/>
</dbReference>
<dbReference type="InterPro" id="IPR028356">
    <property type="entry name" value="UDPglc_DH_euk"/>
</dbReference>
<dbReference type="GO" id="GO:0051287">
    <property type="term" value="F:NAD binding"/>
    <property type="evidence" value="ECO:0007669"/>
    <property type="project" value="InterPro"/>
</dbReference>
<dbReference type="Pfam" id="PF03721">
    <property type="entry name" value="UDPG_MGDP_dh_N"/>
    <property type="match status" value="2"/>
</dbReference>
<evidence type="ECO:0000256" key="2">
    <source>
        <dbReference type="ARBA" id="ARBA00006601"/>
    </source>
</evidence>
<dbReference type="InterPro" id="IPR017476">
    <property type="entry name" value="UDP-Glc/GDP-Man"/>
</dbReference>
<evidence type="ECO:0000256" key="7">
    <source>
        <dbReference type="PIRSR" id="PIRSR500134-1"/>
    </source>
</evidence>
<dbReference type="SUPFAM" id="SSF52413">
    <property type="entry name" value="UDP-glucose/GDP-mannose dehydrogenase C-terminal domain"/>
    <property type="match status" value="1"/>
</dbReference>
<feature type="binding site" evidence="9">
    <location>
        <position position="100"/>
    </location>
    <ligand>
        <name>NAD(+)</name>
        <dbReference type="ChEBI" id="CHEBI:57540"/>
    </ligand>
</feature>
<feature type="region of interest" description="Disordered" evidence="10">
    <location>
        <begin position="1"/>
        <end position="31"/>
    </location>
</feature>
<dbReference type="GO" id="GO:0000271">
    <property type="term" value="P:polysaccharide biosynthetic process"/>
    <property type="evidence" value="ECO:0007669"/>
    <property type="project" value="InterPro"/>
</dbReference>
<name>A0A2H1GBK9_ZYMTR</name>
<feature type="binding site" evidence="8">
    <location>
        <position position="420"/>
    </location>
    <ligand>
        <name>substrate</name>
    </ligand>
</feature>
<dbReference type="InterPro" id="IPR008927">
    <property type="entry name" value="6-PGluconate_DH-like_C_sf"/>
</dbReference>
<evidence type="ECO:0000256" key="6">
    <source>
        <dbReference type="ARBA" id="ARBA00047473"/>
    </source>
</evidence>
<dbReference type="InterPro" id="IPR036220">
    <property type="entry name" value="UDP-Glc/GDP-Man_DH_C_sf"/>
</dbReference>
<dbReference type="Pfam" id="PF00984">
    <property type="entry name" value="UDPG_MGDP_dh"/>
    <property type="match status" value="1"/>
</dbReference>
<comment type="pathway">
    <text evidence="1">Nucleotide-sugar biosynthesis; UDP-alpha-D-glucuronate biosynthesis; UDP-alpha-D-glucuronate from UDP-alpha-D-glucose: step 1/1.</text>
</comment>
<evidence type="ECO:0000256" key="5">
    <source>
        <dbReference type="ARBA" id="ARBA00023027"/>
    </source>
</evidence>
<dbReference type="PANTHER" id="PTHR11374:SF3">
    <property type="entry name" value="UDP-GLUCOSE 6-DEHYDROGENASE"/>
    <property type="match status" value="1"/>
</dbReference>